<comment type="similarity">
    <text evidence="1">Belongs to the bacterial solute-binding protein 3 family.</text>
</comment>
<dbReference type="PANTHER" id="PTHR30085:SF6">
    <property type="entry name" value="ABC TRANSPORTER GLUTAMINE-BINDING PROTEIN GLNH"/>
    <property type="match status" value="1"/>
</dbReference>
<dbReference type="EMBL" id="PQFZ01000006">
    <property type="protein sequence ID" value="POR51824.1"/>
    <property type="molecule type" value="Genomic_DNA"/>
</dbReference>
<feature type="signal peptide" evidence="4">
    <location>
        <begin position="1"/>
        <end position="44"/>
    </location>
</feature>
<dbReference type="SUPFAM" id="SSF53850">
    <property type="entry name" value="Periplasmic binding protein-like II"/>
    <property type="match status" value="1"/>
</dbReference>
<evidence type="ECO:0000313" key="7">
    <source>
        <dbReference type="Proteomes" id="UP000236919"/>
    </source>
</evidence>
<keyword evidence="7" id="KW-1185">Reference proteome</keyword>
<dbReference type="AlphaFoldDB" id="A0A2S4MAT7"/>
<evidence type="ECO:0000256" key="3">
    <source>
        <dbReference type="ARBA" id="ARBA00022729"/>
    </source>
</evidence>
<proteinExistence type="inferred from homology"/>
<dbReference type="Proteomes" id="UP000236919">
    <property type="component" value="Unassembled WGS sequence"/>
</dbReference>
<dbReference type="SMART" id="SM00062">
    <property type="entry name" value="PBPb"/>
    <property type="match status" value="1"/>
</dbReference>
<reference evidence="6 7" key="1">
    <citation type="submission" date="2018-01" db="EMBL/GenBank/DDBJ databases">
        <title>Genomic Encyclopedia of Type Strains, Phase III (KMG-III): the genomes of soil and plant-associated and newly described type strains.</title>
        <authorList>
            <person name="Whitman W."/>
        </authorList>
    </citation>
    <scope>NUCLEOTIDE SEQUENCE [LARGE SCALE GENOMIC DNA]</scope>
    <source>
        <strain evidence="6 7">1131</strain>
    </source>
</reference>
<name>A0A2S4MAT7_9HYPH</name>
<keyword evidence="2" id="KW-0813">Transport</keyword>
<dbReference type="InterPro" id="IPR051455">
    <property type="entry name" value="Bact_solute-bind_prot3"/>
</dbReference>
<dbReference type="GO" id="GO:0006865">
    <property type="term" value="P:amino acid transport"/>
    <property type="evidence" value="ECO:0007669"/>
    <property type="project" value="TreeGrafter"/>
</dbReference>
<protein>
    <submittedName>
        <fullName evidence="6">Amino acid ABC transporter substrate-binding protein (PAAT family)</fullName>
    </submittedName>
</protein>
<evidence type="ECO:0000259" key="5">
    <source>
        <dbReference type="SMART" id="SM00062"/>
    </source>
</evidence>
<dbReference type="GO" id="GO:0005576">
    <property type="term" value="C:extracellular region"/>
    <property type="evidence" value="ECO:0007669"/>
    <property type="project" value="TreeGrafter"/>
</dbReference>
<dbReference type="GO" id="GO:0030288">
    <property type="term" value="C:outer membrane-bounded periplasmic space"/>
    <property type="evidence" value="ECO:0007669"/>
    <property type="project" value="TreeGrafter"/>
</dbReference>
<sequence length="297" mass="32408">MTMTQFQTWTQFQSRMQSHSRRLPVLSTLAALAATVLSAGLASAQSLPPLPAAIKAAGLLKAGVRCDQPPYGYKDETGKFAGVETDMAIQIAAWAFGSPDKIELTCVTAENRIPQLSGKKVDLLIATLGVTPERARVIDFSKPYRWGGSDMLVAKDSPIKKLDDVAGKIVIMLKGSTQAKWFEDNMPKVDNLRLNTASDALQSLKQGRGDAYTHDAATLIVIAAKDPSLRLVGEPFAISDAAVGVRKNEAEWLAYVDAALDRMKAEGLYAKWVEKWIPADIRPFYTEAFEKPKPTAR</sequence>
<feature type="chain" id="PRO_5015633073" evidence="4">
    <location>
        <begin position="45"/>
        <end position="297"/>
    </location>
</feature>
<dbReference type="Pfam" id="PF00497">
    <property type="entry name" value="SBP_bac_3"/>
    <property type="match status" value="1"/>
</dbReference>
<keyword evidence="3 4" id="KW-0732">Signal</keyword>
<dbReference type="PANTHER" id="PTHR30085">
    <property type="entry name" value="AMINO ACID ABC TRANSPORTER PERMEASE"/>
    <property type="match status" value="1"/>
</dbReference>
<accession>A0A2S4MAT7</accession>
<comment type="caution">
    <text evidence="6">The sequence shown here is derived from an EMBL/GenBank/DDBJ whole genome shotgun (WGS) entry which is preliminary data.</text>
</comment>
<evidence type="ECO:0000256" key="2">
    <source>
        <dbReference type="ARBA" id="ARBA00022448"/>
    </source>
</evidence>
<dbReference type="Gene3D" id="3.40.190.10">
    <property type="entry name" value="Periplasmic binding protein-like II"/>
    <property type="match status" value="2"/>
</dbReference>
<evidence type="ECO:0000313" key="6">
    <source>
        <dbReference type="EMBL" id="POR51824.1"/>
    </source>
</evidence>
<evidence type="ECO:0000256" key="1">
    <source>
        <dbReference type="ARBA" id="ARBA00010333"/>
    </source>
</evidence>
<dbReference type="InterPro" id="IPR001638">
    <property type="entry name" value="Solute-binding_3/MltF_N"/>
</dbReference>
<organism evidence="6 7">
    <name type="scientific">Bosea psychrotolerans</name>
    <dbReference type="NCBI Taxonomy" id="1871628"/>
    <lineage>
        <taxon>Bacteria</taxon>
        <taxon>Pseudomonadati</taxon>
        <taxon>Pseudomonadota</taxon>
        <taxon>Alphaproteobacteria</taxon>
        <taxon>Hyphomicrobiales</taxon>
        <taxon>Boseaceae</taxon>
        <taxon>Bosea</taxon>
    </lineage>
</organism>
<evidence type="ECO:0000256" key="4">
    <source>
        <dbReference type="SAM" id="SignalP"/>
    </source>
</evidence>
<feature type="domain" description="Solute-binding protein family 3/N-terminal" evidence="5">
    <location>
        <begin position="59"/>
        <end position="280"/>
    </location>
</feature>
<gene>
    <name evidence="6" type="ORF">CYD53_106107</name>
</gene>